<accession>A0AAI8V7Q9</accession>
<dbReference type="AlphaFoldDB" id="A0AAI8V7Q9"/>
<evidence type="ECO:0000313" key="1">
    <source>
        <dbReference type="EMBL" id="CAJ2502553.1"/>
    </source>
</evidence>
<keyword evidence="2" id="KW-1185">Reference proteome</keyword>
<comment type="caution">
    <text evidence="1">The sequence shown here is derived from an EMBL/GenBank/DDBJ whole genome shotgun (WGS) entry which is preliminary data.</text>
</comment>
<sequence>MSVFLGLNAMLVTDWDDGCTVTIYPGDSFTCEGDPLFQKSKKEAKDDGLLSDDGSYMCRTGFPGGFGPYYASYICKK</sequence>
<gene>
    <name evidence="1" type="ORF">KHLLAP_LOCUS3021</name>
</gene>
<dbReference type="Proteomes" id="UP001295740">
    <property type="component" value="Unassembled WGS sequence"/>
</dbReference>
<evidence type="ECO:0000313" key="2">
    <source>
        <dbReference type="Proteomes" id="UP001295740"/>
    </source>
</evidence>
<name>A0AAI8V7Q9_9PEZI</name>
<dbReference type="EMBL" id="CAUWAG010000004">
    <property type="protein sequence ID" value="CAJ2502553.1"/>
    <property type="molecule type" value="Genomic_DNA"/>
</dbReference>
<reference evidence="1" key="1">
    <citation type="submission" date="2023-10" db="EMBL/GenBank/DDBJ databases">
        <authorList>
            <person name="Hackl T."/>
        </authorList>
    </citation>
    <scope>NUCLEOTIDE SEQUENCE</scope>
</reference>
<proteinExistence type="predicted"/>
<protein>
    <submittedName>
        <fullName evidence="1">Uu.00g099470.m01.CDS01</fullName>
    </submittedName>
</protein>
<organism evidence="1 2">
    <name type="scientific">Anthostomella pinea</name>
    <dbReference type="NCBI Taxonomy" id="933095"/>
    <lineage>
        <taxon>Eukaryota</taxon>
        <taxon>Fungi</taxon>
        <taxon>Dikarya</taxon>
        <taxon>Ascomycota</taxon>
        <taxon>Pezizomycotina</taxon>
        <taxon>Sordariomycetes</taxon>
        <taxon>Xylariomycetidae</taxon>
        <taxon>Xylariales</taxon>
        <taxon>Xylariaceae</taxon>
        <taxon>Anthostomella</taxon>
    </lineage>
</organism>